<organism evidence="7 8">
    <name type="scientific">Halorubrum ezzemoulense DSM 17463</name>
    <dbReference type="NCBI Taxonomy" id="1121945"/>
    <lineage>
        <taxon>Archaea</taxon>
        <taxon>Methanobacteriati</taxon>
        <taxon>Methanobacteriota</taxon>
        <taxon>Stenosarchaea group</taxon>
        <taxon>Halobacteria</taxon>
        <taxon>Halobacteriales</taxon>
        <taxon>Haloferacaceae</taxon>
        <taxon>Halorubrum</taxon>
    </lineage>
</organism>
<feature type="domain" description="HTH tetR-type" evidence="6">
    <location>
        <begin position="3"/>
        <end position="63"/>
    </location>
</feature>
<feature type="DNA-binding region" description="H-T-H motif" evidence="5">
    <location>
        <begin position="26"/>
        <end position="45"/>
    </location>
</feature>
<dbReference type="Gene3D" id="1.10.357.10">
    <property type="entry name" value="Tetracycline Repressor, domain 2"/>
    <property type="match status" value="1"/>
</dbReference>
<proteinExistence type="predicted"/>
<evidence type="ECO:0000256" key="4">
    <source>
        <dbReference type="ARBA" id="ARBA00023163"/>
    </source>
</evidence>
<evidence type="ECO:0000313" key="8">
    <source>
        <dbReference type="Proteomes" id="UP000193587"/>
    </source>
</evidence>
<dbReference type="InterPro" id="IPR009057">
    <property type="entry name" value="Homeodomain-like_sf"/>
</dbReference>
<evidence type="ECO:0000256" key="3">
    <source>
        <dbReference type="ARBA" id="ARBA00023125"/>
    </source>
</evidence>
<comment type="caution">
    <text evidence="7">The sequence shown here is derived from an EMBL/GenBank/DDBJ whole genome shotgun (WGS) entry which is preliminary data.</text>
</comment>
<dbReference type="PANTHER" id="PTHR30055">
    <property type="entry name" value="HTH-TYPE TRANSCRIPTIONAL REGULATOR RUTR"/>
    <property type="match status" value="1"/>
</dbReference>
<dbReference type="InterPro" id="IPR039538">
    <property type="entry name" value="BetI_C"/>
</dbReference>
<dbReference type="InterPro" id="IPR001647">
    <property type="entry name" value="HTH_TetR"/>
</dbReference>
<dbReference type="InterPro" id="IPR050109">
    <property type="entry name" value="HTH-type_TetR-like_transc_reg"/>
</dbReference>
<sequence>MGSETKSEIIDATNSVLCEHGYAGLTVQKIADEASMTTAAIHYHFDTKAELLNAFLDDLIERFKTKLTFEATDPRDRLTAFLDHAFTPSDPAADGFPVAMMELKAQAPFQELYRERFLELDDIVCEVVREIVADGIDGGHFAETDPDEVARLVTTTINGAHARHVALGEPLDDTRRMLENTLELHLGWQPRSEVVA</sequence>
<dbReference type="EMBL" id="NEDJ01000025">
    <property type="protein sequence ID" value="OSP07219.1"/>
    <property type="molecule type" value="Genomic_DNA"/>
</dbReference>
<protein>
    <submittedName>
        <fullName evidence="7">TetR family transcriptional regulator</fullName>
    </submittedName>
</protein>
<evidence type="ECO:0000259" key="6">
    <source>
        <dbReference type="PROSITE" id="PS50977"/>
    </source>
</evidence>
<dbReference type="SUPFAM" id="SSF48498">
    <property type="entry name" value="Tetracyclin repressor-like, C-terminal domain"/>
    <property type="match status" value="1"/>
</dbReference>
<evidence type="ECO:0000256" key="5">
    <source>
        <dbReference type="PROSITE-ProRule" id="PRU00335"/>
    </source>
</evidence>
<keyword evidence="3 5" id="KW-0238">DNA-binding</keyword>
<evidence type="ECO:0000313" key="7">
    <source>
        <dbReference type="EMBL" id="OSP07219.1"/>
    </source>
</evidence>
<keyword evidence="1" id="KW-0678">Repressor</keyword>
<evidence type="ECO:0000256" key="1">
    <source>
        <dbReference type="ARBA" id="ARBA00022491"/>
    </source>
</evidence>
<dbReference type="PROSITE" id="PS50977">
    <property type="entry name" value="HTH_TETR_2"/>
    <property type="match status" value="1"/>
</dbReference>
<reference evidence="7 8" key="1">
    <citation type="submission" date="2017-04" db="EMBL/GenBank/DDBJ databases">
        <title>MLSA of the genus Halorubrum.</title>
        <authorList>
            <person name="De La Haba R."/>
            <person name="Sanchez-Porro C."/>
            <person name="Infante-Dominguez C."/>
            <person name="Ventosa A."/>
        </authorList>
    </citation>
    <scope>NUCLEOTIDE SEQUENCE [LARGE SCALE GENOMIC DNA]</scope>
    <source>
        <strain evidence="7 8">DSM 17463</strain>
    </source>
</reference>
<gene>
    <name evidence="7" type="ORF">B9H04_08660</name>
</gene>
<dbReference type="eggNOG" id="arCOG02646">
    <property type="taxonomic scope" value="Archaea"/>
</dbReference>
<dbReference type="GO" id="GO:0003700">
    <property type="term" value="F:DNA-binding transcription factor activity"/>
    <property type="evidence" value="ECO:0007669"/>
    <property type="project" value="TreeGrafter"/>
</dbReference>
<evidence type="ECO:0000256" key="2">
    <source>
        <dbReference type="ARBA" id="ARBA00023015"/>
    </source>
</evidence>
<dbReference type="GO" id="GO:0000976">
    <property type="term" value="F:transcription cis-regulatory region binding"/>
    <property type="evidence" value="ECO:0007669"/>
    <property type="project" value="TreeGrafter"/>
</dbReference>
<dbReference type="PANTHER" id="PTHR30055:SF234">
    <property type="entry name" value="HTH-TYPE TRANSCRIPTIONAL REGULATOR BETI"/>
    <property type="match status" value="1"/>
</dbReference>
<keyword evidence="4" id="KW-0804">Transcription</keyword>
<dbReference type="SUPFAM" id="SSF46689">
    <property type="entry name" value="Homeodomain-like"/>
    <property type="match status" value="1"/>
</dbReference>
<dbReference type="Pfam" id="PF13977">
    <property type="entry name" value="TetR_C_6"/>
    <property type="match status" value="1"/>
</dbReference>
<dbReference type="RefSeq" id="WP_049931032.1">
    <property type="nucleotide sequence ID" value="NZ_ATXS01000003.1"/>
</dbReference>
<name>A0A1X4H7G3_HALEZ</name>
<dbReference type="PRINTS" id="PR00455">
    <property type="entry name" value="HTHTETR"/>
</dbReference>
<dbReference type="Proteomes" id="UP000193587">
    <property type="component" value="Unassembled WGS sequence"/>
</dbReference>
<dbReference type="InterPro" id="IPR036271">
    <property type="entry name" value="Tet_transcr_reg_TetR-rel_C_sf"/>
</dbReference>
<accession>A0A1X4H7G3</accession>
<keyword evidence="2" id="KW-0805">Transcription regulation</keyword>
<dbReference type="AlphaFoldDB" id="A0A1X4H7G3"/>
<dbReference type="Pfam" id="PF00440">
    <property type="entry name" value="TetR_N"/>
    <property type="match status" value="1"/>
</dbReference>